<evidence type="ECO:0000313" key="2">
    <source>
        <dbReference type="EMBL" id="PRY58704.1"/>
    </source>
</evidence>
<dbReference type="InterPro" id="IPR024072">
    <property type="entry name" value="DHFR-like_dom_sf"/>
</dbReference>
<dbReference type="SUPFAM" id="SSF53597">
    <property type="entry name" value="Dihydrofolate reductase-like"/>
    <property type="match status" value="1"/>
</dbReference>
<comment type="caution">
    <text evidence="2">The sequence shown here is derived from an EMBL/GenBank/DDBJ whole genome shotgun (WGS) entry which is preliminary data.</text>
</comment>
<dbReference type="InterPro" id="IPR050765">
    <property type="entry name" value="Riboflavin_Biosynth_HTPR"/>
</dbReference>
<evidence type="ECO:0000259" key="1">
    <source>
        <dbReference type="Pfam" id="PF01872"/>
    </source>
</evidence>
<reference evidence="2 3" key="1">
    <citation type="submission" date="2018-03" db="EMBL/GenBank/DDBJ databases">
        <title>Genomic Encyclopedia of Type Strains, Phase III (KMG-III): the genomes of soil and plant-associated and newly described type strains.</title>
        <authorList>
            <person name="Whitman W."/>
        </authorList>
    </citation>
    <scope>NUCLEOTIDE SEQUENCE [LARGE SCALE GENOMIC DNA]</scope>
    <source>
        <strain evidence="2 3">CGMCC 4.7067</strain>
    </source>
</reference>
<accession>A0A2T0ULE2</accession>
<sequence>MRNVINSTYISLDGVIQEPQHWPATGGFGERGNRMQAALLERCDAVLMGRSTYESFASVWPGLAGNPMGDRMNALPKYVVSTTLKDPEWNNTNVIDRDPVTAVADLKRQPGGDIVQYGFGPLAHELMANGLLDELRLWIHPFILGTGTPADLLYRAGSSGGFALAEAITLDSGIVMLTYRTAK</sequence>
<dbReference type="GO" id="GO:0008703">
    <property type="term" value="F:5-amino-6-(5-phosphoribosylamino)uracil reductase activity"/>
    <property type="evidence" value="ECO:0007669"/>
    <property type="project" value="InterPro"/>
</dbReference>
<feature type="domain" description="Bacterial bifunctional deaminase-reductase C-terminal" evidence="1">
    <location>
        <begin position="4"/>
        <end position="148"/>
    </location>
</feature>
<dbReference type="RefSeq" id="WP_106364761.1">
    <property type="nucleotide sequence ID" value="NZ_PVTJ01000005.1"/>
</dbReference>
<dbReference type="EMBL" id="PVTJ01000005">
    <property type="protein sequence ID" value="PRY58704.1"/>
    <property type="molecule type" value="Genomic_DNA"/>
</dbReference>
<dbReference type="Pfam" id="PF01872">
    <property type="entry name" value="RibD_C"/>
    <property type="match status" value="1"/>
</dbReference>
<dbReference type="Gene3D" id="3.40.430.10">
    <property type="entry name" value="Dihydrofolate Reductase, subunit A"/>
    <property type="match status" value="1"/>
</dbReference>
<dbReference type="PANTHER" id="PTHR38011:SF11">
    <property type="entry name" value="2,5-DIAMINO-6-RIBOSYLAMINO-4(3H)-PYRIMIDINONE 5'-PHOSPHATE REDUCTASE"/>
    <property type="match status" value="1"/>
</dbReference>
<keyword evidence="3" id="KW-1185">Reference proteome</keyword>
<protein>
    <submittedName>
        <fullName evidence="2">Dihydrofolate reductase</fullName>
    </submittedName>
</protein>
<dbReference type="InterPro" id="IPR002734">
    <property type="entry name" value="RibDG_C"/>
</dbReference>
<organism evidence="2 3">
    <name type="scientific">Glycomyces artemisiae</name>
    <dbReference type="NCBI Taxonomy" id="1076443"/>
    <lineage>
        <taxon>Bacteria</taxon>
        <taxon>Bacillati</taxon>
        <taxon>Actinomycetota</taxon>
        <taxon>Actinomycetes</taxon>
        <taxon>Glycomycetales</taxon>
        <taxon>Glycomycetaceae</taxon>
        <taxon>Glycomyces</taxon>
    </lineage>
</organism>
<evidence type="ECO:0000313" key="3">
    <source>
        <dbReference type="Proteomes" id="UP000238176"/>
    </source>
</evidence>
<dbReference type="Proteomes" id="UP000238176">
    <property type="component" value="Unassembled WGS sequence"/>
</dbReference>
<dbReference type="PANTHER" id="PTHR38011">
    <property type="entry name" value="DIHYDROFOLATE REDUCTASE FAMILY PROTEIN (AFU_ORTHOLOGUE AFUA_8G06820)"/>
    <property type="match status" value="1"/>
</dbReference>
<name>A0A2T0ULE2_9ACTN</name>
<dbReference type="OrthoDB" id="7342392at2"/>
<gene>
    <name evidence="2" type="ORF">B0I28_105419</name>
</gene>
<dbReference type="GO" id="GO:0009231">
    <property type="term" value="P:riboflavin biosynthetic process"/>
    <property type="evidence" value="ECO:0007669"/>
    <property type="project" value="InterPro"/>
</dbReference>
<dbReference type="AlphaFoldDB" id="A0A2T0ULE2"/>
<proteinExistence type="predicted"/>